<gene>
    <name evidence="2" type="ORF">BDA99DRAFT_510348</name>
</gene>
<dbReference type="AlphaFoldDB" id="A0AAD5PF98"/>
<feature type="transmembrane region" description="Helical" evidence="1">
    <location>
        <begin position="6"/>
        <end position="22"/>
    </location>
</feature>
<keyword evidence="1" id="KW-0812">Transmembrane</keyword>
<comment type="caution">
    <text evidence="2">The sequence shown here is derived from an EMBL/GenBank/DDBJ whole genome shotgun (WGS) entry which is preliminary data.</text>
</comment>
<name>A0AAD5PF98_9FUNG</name>
<keyword evidence="3" id="KW-1185">Reference proteome</keyword>
<dbReference type="EMBL" id="JAIXMP010000014">
    <property type="protein sequence ID" value="KAI9262146.1"/>
    <property type="molecule type" value="Genomic_DNA"/>
</dbReference>
<reference evidence="2" key="1">
    <citation type="journal article" date="2022" name="IScience">
        <title>Evolution of zygomycete secretomes and the origins of terrestrial fungal ecologies.</title>
        <authorList>
            <person name="Chang Y."/>
            <person name="Wang Y."/>
            <person name="Mondo S."/>
            <person name="Ahrendt S."/>
            <person name="Andreopoulos W."/>
            <person name="Barry K."/>
            <person name="Beard J."/>
            <person name="Benny G.L."/>
            <person name="Blankenship S."/>
            <person name="Bonito G."/>
            <person name="Cuomo C."/>
            <person name="Desiro A."/>
            <person name="Gervers K.A."/>
            <person name="Hundley H."/>
            <person name="Kuo A."/>
            <person name="LaButti K."/>
            <person name="Lang B.F."/>
            <person name="Lipzen A."/>
            <person name="O'Donnell K."/>
            <person name="Pangilinan J."/>
            <person name="Reynolds N."/>
            <person name="Sandor L."/>
            <person name="Smith M.E."/>
            <person name="Tsang A."/>
            <person name="Grigoriev I.V."/>
            <person name="Stajich J.E."/>
            <person name="Spatafora J.W."/>
        </authorList>
    </citation>
    <scope>NUCLEOTIDE SEQUENCE</scope>
    <source>
        <strain evidence="2">RSA 2281</strain>
    </source>
</reference>
<evidence type="ECO:0000313" key="2">
    <source>
        <dbReference type="EMBL" id="KAI9262146.1"/>
    </source>
</evidence>
<organism evidence="2 3">
    <name type="scientific">Phascolomyces articulosus</name>
    <dbReference type="NCBI Taxonomy" id="60185"/>
    <lineage>
        <taxon>Eukaryota</taxon>
        <taxon>Fungi</taxon>
        <taxon>Fungi incertae sedis</taxon>
        <taxon>Mucoromycota</taxon>
        <taxon>Mucoromycotina</taxon>
        <taxon>Mucoromycetes</taxon>
        <taxon>Mucorales</taxon>
        <taxon>Lichtheimiaceae</taxon>
        <taxon>Phascolomyces</taxon>
    </lineage>
</organism>
<feature type="transmembrane region" description="Helical" evidence="1">
    <location>
        <begin position="34"/>
        <end position="52"/>
    </location>
</feature>
<protein>
    <submittedName>
        <fullName evidence="2">Uncharacterized protein</fullName>
    </submittedName>
</protein>
<accession>A0AAD5PF98</accession>
<evidence type="ECO:0000256" key="1">
    <source>
        <dbReference type="SAM" id="Phobius"/>
    </source>
</evidence>
<proteinExistence type="predicted"/>
<keyword evidence="1" id="KW-0472">Membrane</keyword>
<evidence type="ECO:0000313" key="3">
    <source>
        <dbReference type="Proteomes" id="UP001209540"/>
    </source>
</evidence>
<dbReference type="Proteomes" id="UP001209540">
    <property type="component" value="Unassembled WGS sequence"/>
</dbReference>
<reference evidence="2" key="2">
    <citation type="submission" date="2023-02" db="EMBL/GenBank/DDBJ databases">
        <authorList>
            <consortium name="DOE Joint Genome Institute"/>
            <person name="Mondo S.J."/>
            <person name="Chang Y."/>
            <person name="Wang Y."/>
            <person name="Ahrendt S."/>
            <person name="Andreopoulos W."/>
            <person name="Barry K."/>
            <person name="Beard J."/>
            <person name="Benny G.L."/>
            <person name="Blankenship S."/>
            <person name="Bonito G."/>
            <person name="Cuomo C."/>
            <person name="Desiro A."/>
            <person name="Gervers K.A."/>
            <person name="Hundley H."/>
            <person name="Kuo A."/>
            <person name="LaButti K."/>
            <person name="Lang B.F."/>
            <person name="Lipzen A."/>
            <person name="O'Donnell K."/>
            <person name="Pangilinan J."/>
            <person name="Reynolds N."/>
            <person name="Sandor L."/>
            <person name="Smith M.W."/>
            <person name="Tsang A."/>
            <person name="Grigoriev I.V."/>
            <person name="Stajich J.E."/>
            <person name="Spatafora J.W."/>
        </authorList>
    </citation>
    <scope>NUCLEOTIDE SEQUENCE</scope>
    <source>
        <strain evidence="2">RSA 2281</strain>
    </source>
</reference>
<sequence>MDCITTRFSLLPFPVILIYFCQSPKTLHIVKLSILYINKVLVFFSFFLFFSLSY</sequence>
<keyword evidence="1" id="KW-1133">Transmembrane helix</keyword>